<organism evidence="3 4">
    <name type="scientific">Angomonas deanei</name>
    <dbReference type="NCBI Taxonomy" id="59799"/>
    <lineage>
        <taxon>Eukaryota</taxon>
        <taxon>Discoba</taxon>
        <taxon>Euglenozoa</taxon>
        <taxon>Kinetoplastea</taxon>
        <taxon>Metakinetoplastina</taxon>
        <taxon>Trypanosomatida</taxon>
        <taxon>Trypanosomatidae</taxon>
        <taxon>Strigomonadinae</taxon>
        <taxon>Angomonas</taxon>
    </lineage>
</organism>
<dbReference type="AlphaFoldDB" id="A0A7G2CUN0"/>
<feature type="compositionally biased region" description="Polar residues" evidence="2">
    <location>
        <begin position="729"/>
        <end position="742"/>
    </location>
</feature>
<keyword evidence="1" id="KW-0175">Coiled coil</keyword>
<dbReference type="Proteomes" id="UP000515908">
    <property type="component" value="Chromosome 24"/>
</dbReference>
<proteinExistence type="predicted"/>
<evidence type="ECO:0000256" key="2">
    <source>
        <dbReference type="SAM" id="MobiDB-lite"/>
    </source>
</evidence>
<feature type="coiled-coil region" evidence="1">
    <location>
        <begin position="5"/>
        <end position="32"/>
    </location>
</feature>
<gene>
    <name evidence="3" type="ORF">ADEAN_000965200</name>
</gene>
<keyword evidence="4" id="KW-1185">Reference proteome</keyword>
<sequence>MRDVKLQSRNKVAQHKEAIQDLINRQNLLTERGKRLTNYVGLVDRFTSFVDVETVKRQAEVNATAEGEVLLVAAFYTLISFRHNRKTVDATVLDMLAALKEMNVETPNNIYEDAIPLLYLSHAKQTDAFLPSAFPFRHQMCLLAISERLSNRWLLIGGSCPLFEKFVTIFLKTQCTGVTSISASIPPRQLKTQLLQSMQNGEGVILHGMHSEEHFQLIEHLGELAEKLNEQRRRRDLETKISFRVFDKVVEVHPRFYLVCLSPSLYLSGESSHLHYDSVYLDEPIPDSFVLDSVIIHNLPSADQKKDVKDEILQRKIHLCEEVAALRRVHGEACAKLSGDLDLVAEKGDDLLEEAERLINDVDYEDTQLTQLTMQIQNLKKKQWEMWGALKPALGGIMESLQFIEMSKFGRPWSNALLEPYFSVLTRLTKPLASRISPQSLSDLSVEHQCFYILLNYMERLGEAFANGWPSILRGWFSLVFCAGAVLRTDILTAQRGVLYSSEVELLTETQYKMMCQLVTSDDYAALYNKGDVSQLKELMVEAYKQSGDDLLVQLANQFSSGDQPATESEIGELFLAVLNLNFVEAEERAKSLYSTFFRSVKDAKTVQMGLEQPFQSTIRDMFSERDHFANAVRGMGAGRAPLLPLHILHHGTEHCVPLHFPCSSILPVLITLKVQAAALKYVFHVRTVTCTEDLHEIRRVLVRLSGGEDRAKGTFLCIHLDIPPASLQEETSPHPLQSPGSGTHRALSAAAHQGGEEHPPAVLLLYPIV</sequence>
<evidence type="ECO:0000313" key="3">
    <source>
        <dbReference type="EMBL" id="CAD2222113.1"/>
    </source>
</evidence>
<dbReference type="EMBL" id="LR877168">
    <property type="protein sequence ID" value="CAD2222113.1"/>
    <property type="molecule type" value="Genomic_DNA"/>
</dbReference>
<evidence type="ECO:0000313" key="4">
    <source>
        <dbReference type="Proteomes" id="UP000515908"/>
    </source>
</evidence>
<accession>A0A7G2CUN0</accession>
<dbReference type="VEuPathDB" id="TriTrypDB:ADEAN_000965200"/>
<feature type="region of interest" description="Disordered" evidence="2">
    <location>
        <begin position="729"/>
        <end position="756"/>
    </location>
</feature>
<evidence type="ECO:0000256" key="1">
    <source>
        <dbReference type="SAM" id="Coils"/>
    </source>
</evidence>
<protein>
    <submittedName>
        <fullName evidence="3">Uncharacterized protein</fullName>
    </submittedName>
</protein>
<name>A0A7G2CUN0_9TRYP</name>
<reference evidence="3 4" key="1">
    <citation type="submission" date="2020-08" db="EMBL/GenBank/DDBJ databases">
        <authorList>
            <person name="Newling K."/>
            <person name="Davey J."/>
            <person name="Forrester S."/>
        </authorList>
    </citation>
    <scope>NUCLEOTIDE SEQUENCE [LARGE SCALE GENOMIC DNA]</scope>
    <source>
        <strain evidence="4">Crithidia deanei Carvalho (ATCC PRA-265)</strain>
    </source>
</reference>